<name>A0A0E3PCR4_9EURY</name>
<dbReference type="EMBL" id="CP009507">
    <property type="protein sequence ID" value="AKB32212.1"/>
    <property type="molecule type" value="Genomic_DNA"/>
</dbReference>
<dbReference type="Pfam" id="PF10621">
    <property type="entry name" value="FpoO"/>
    <property type="match status" value="1"/>
</dbReference>
<dbReference type="HOGENOM" id="CLU_3178643_0_0_2"/>
<evidence type="ECO:0000313" key="1">
    <source>
        <dbReference type="EMBL" id="AKB32212.1"/>
    </source>
</evidence>
<organism evidence="1 2">
    <name type="scientific">Methanosarcina siciliae HI350</name>
    <dbReference type="NCBI Taxonomy" id="1434119"/>
    <lineage>
        <taxon>Archaea</taxon>
        <taxon>Methanobacteriati</taxon>
        <taxon>Methanobacteriota</taxon>
        <taxon>Stenosarchaea group</taxon>
        <taxon>Methanomicrobia</taxon>
        <taxon>Methanosarcinales</taxon>
        <taxon>Methanosarcinaceae</taxon>
        <taxon>Methanosarcina</taxon>
    </lineage>
</organism>
<dbReference type="AlphaFoldDB" id="A0A0E3PCR4"/>
<dbReference type="Proteomes" id="UP000033092">
    <property type="component" value="Chromosome"/>
</dbReference>
<dbReference type="KEGG" id="msz:MSSIH_1522"/>
<accession>A0A0E3PCR4</accession>
<dbReference type="InterPro" id="IPR018288">
    <property type="entry name" value="F420H2-DH_FpoO"/>
</dbReference>
<protein>
    <submittedName>
        <fullName evidence="1">Uncharacterized protein</fullName>
    </submittedName>
</protein>
<dbReference type="PATRIC" id="fig|1434119.4.peg.1937"/>
<gene>
    <name evidence="1" type="ORF">MSSIH_1522</name>
</gene>
<evidence type="ECO:0000313" key="2">
    <source>
        <dbReference type="Proteomes" id="UP000033092"/>
    </source>
</evidence>
<reference evidence="1 2" key="1">
    <citation type="submission" date="2014-07" db="EMBL/GenBank/DDBJ databases">
        <title>Methanogenic archaea and the global carbon cycle.</title>
        <authorList>
            <person name="Henriksen J.R."/>
            <person name="Luke J."/>
            <person name="Reinhart S."/>
            <person name="Benedict M.N."/>
            <person name="Youngblut N.D."/>
            <person name="Metcalf M.E."/>
            <person name="Whitaker R.J."/>
            <person name="Metcalf W.W."/>
        </authorList>
    </citation>
    <scope>NUCLEOTIDE SEQUENCE [LARGE SCALE GENOMIC DNA]</scope>
    <source>
        <strain evidence="1 2">HI350</strain>
    </source>
</reference>
<proteinExistence type="predicted"/>
<sequence length="46" mass="5464">MELQVPDFSKGIVKKDVDLCYRCLKGVDEAYIRHKREQVEIEHAHH</sequence>